<evidence type="ECO:0000313" key="4">
    <source>
        <dbReference type="Proteomes" id="UP000187283"/>
    </source>
</evidence>
<dbReference type="Proteomes" id="UP000187283">
    <property type="component" value="Unassembled WGS sequence"/>
</dbReference>
<organism evidence="2 4">
    <name type="scientific">Smittium culicis</name>
    <dbReference type="NCBI Taxonomy" id="133412"/>
    <lineage>
        <taxon>Eukaryota</taxon>
        <taxon>Fungi</taxon>
        <taxon>Fungi incertae sedis</taxon>
        <taxon>Zoopagomycota</taxon>
        <taxon>Kickxellomycotina</taxon>
        <taxon>Harpellomycetes</taxon>
        <taxon>Harpellales</taxon>
        <taxon>Legeriomycetaceae</taxon>
        <taxon>Smittium</taxon>
    </lineage>
</organism>
<dbReference type="EMBL" id="LSSN01003950">
    <property type="protein sequence ID" value="OMJ12471.1"/>
    <property type="molecule type" value="Genomic_DNA"/>
</dbReference>
<dbReference type="EMBL" id="LSSN01000202">
    <property type="protein sequence ID" value="OMJ25236.1"/>
    <property type="molecule type" value="Genomic_DNA"/>
</dbReference>
<feature type="signal peptide" evidence="1">
    <location>
        <begin position="1"/>
        <end position="22"/>
    </location>
</feature>
<evidence type="ECO:0000256" key="1">
    <source>
        <dbReference type="SAM" id="SignalP"/>
    </source>
</evidence>
<feature type="chain" id="PRO_5015068992" evidence="1">
    <location>
        <begin position="23"/>
        <end position="83"/>
    </location>
</feature>
<protein>
    <submittedName>
        <fullName evidence="2">Uncharacterized protein</fullName>
    </submittedName>
</protein>
<accession>A0A1R1XCV0</accession>
<evidence type="ECO:0000313" key="3">
    <source>
        <dbReference type="EMBL" id="OMJ25236.1"/>
    </source>
</evidence>
<gene>
    <name evidence="3" type="ORF">AYI70_g1038</name>
    <name evidence="2" type="ORF">AYI70_g9096</name>
</gene>
<comment type="caution">
    <text evidence="2">The sequence shown here is derived from an EMBL/GenBank/DDBJ whole genome shotgun (WGS) entry which is preliminary data.</text>
</comment>
<proteinExistence type="predicted"/>
<evidence type="ECO:0000313" key="2">
    <source>
        <dbReference type="EMBL" id="OMJ12471.1"/>
    </source>
</evidence>
<keyword evidence="4" id="KW-1185">Reference proteome</keyword>
<dbReference type="OrthoDB" id="5551532at2759"/>
<name>A0A1R1XCV0_9FUNG</name>
<dbReference type="AlphaFoldDB" id="A0A1R1XCV0"/>
<keyword evidence="1" id="KW-0732">Signal</keyword>
<sequence>MNSLTFLLVLVVVLCVVQASSGNDILIWKDEVTDPTLIKRYEAVDYTNVPISKRATFATLDAVTQRFSTMVSNFLWTVLYNLY</sequence>
<reference evidence="2 4" key="1">
    <citation type="submission" date="2017-01" db="EMBL/GenBank/DDBJ databases">
        <authorList>
            <person name="Mah S.A."/>
            <person name="Swanson W.J."/>
            <person name="Moy G.W."/>
            <person name="Vacquier V.D."/>
        </authorList>
    </citation>
    <scope>NUCLEOTIDE SEQUENCE [LARGE SCALE GENOMIC DNA]</scope>
    <source>
        <strain evidence="2 4">GSMNP</strain>
    </source>
</reference>